<comment type="caution">
    <text evidence="2">The sequence shown here is derived from an EMBL/GenBank/DDBJ whole genome shotgun (WGS) entry which is preliminary data.</text>
</comment>
<feature type="domain" description="Thioredoxin" evidence="1">
    <location>
        <begin position="9"/>
        <end position="77"/>
    </location>
</feature>
<protein>
    <recommendedName>
        <fullName evidence="1">Thioredoxin domain-containing protein</fullName>
    </recommendedName>
</protein>
<dbReference type="Gene3D" id="3.40.30.10">
    <property type="entry name" value="Glutaredoxin"/>
    <property type="match status" value="1"/>
</dbReference>
<dbReference type="InterPro" id="IPR013766">
    <property type="entry name" value="Thioredoxin_domain"/>
</dbReference>
<name>A0A0F8XJL4_9ZZZZ</name>
<dbReference type="PANTHER" id="PTHR45663">
    <property type="entry name" value="GEO12009P1"/>
    <property type="match status" value="1"/>
</dbReference>
<proteinExistence type="predicted"/>
<dbReference type="AlphaFoldDB" id="A0A0F8XJL4"/>
<gene>
    <name evidence="2" type="ORF">LCGC14_3015970</name>
</gene>
<dbReference type="GO" id="GO:0005737">
    <property type="term" value="C:cytoplasm"/>
    <property type="evidence" value="ECO:0007669"/>
    <property type="project" value="TreeGrafter"/>
</dbReference>
<reference evidence="2" key="1">
    <citation type="journal article" date="2015" name="Nature">
        <title>Complex archaea that bridge the gap between prokaryotes and eukaryotes.</title>
        <authorList>
            <person name="Spang A."/>
            <person name="Saw J.H."/>
            <person name="Jorgensen S.L."/>
            <person name="Zaremba-Niedzwiedzka K."/>
            <person name="Martijn J."/>
            <person name="Lind A.E."/>
            <person name="van Eijk R."/>
            <person name="Schleper C."/>
            <person name="Guy L."/>
            <person name="Ettema T.J."/>
        </authorList>
    </citation>
    <scope>NUCLEOTIDE SEQUENCE</scope>
</reference>
<evidence type="ECO:0000313" key="2">
    <source>
        <dbReference type="EMBL" id="KKK61275.1"/>
    </source>
</evidence>
<dbReference type="SUPFAM" id="SSF52833">
    <property type="entry name" value="Thioredoxin-like"/>
    <property type="match status" value="1"/>
</dbReference>
<dbReference type="PANTHER" id="PTHR45663:SF11">
    <property type="entry name" value="GEO12009P1"/>
    <property type="match status" value="1"/>
</dbReference>
<dbReference type="Pfam" id="PF00085">
    <property type="entry name" value="Thioredoxin"/>
    <property type="match status" value="1"/>
</dbReference>
<evidence type="ECO:0000259" key="1">
    <source>
        <dbReference type="Pfam" id="PF00085"/>
    </source>
</evidence>
<dbReference type="EMBL" id="LAZR01062557">
    <property type="protein sequence ID" value="KKK61275.1"/>
    <property type="molecule type" value="Genomic_DNA"/>
</dbReference>
<dbReference type="CDD" id="cd02947">
    <property type="entry name" value="TRX_family"/>
    <property type="match status" value="1"/>
</dbReference>
<organism evidence="2">
    <name type="scientific">marine sediment metagenome</name>
    <dbReference type="NCBI Taxonomy" id="412755"/>
    <lineage>
        <taxon>unclassified sequences</taxon>
        <taxon>metagenomes</taxon>
        <taxon>ecological metagenomes</taxon>
    </lineage>
</organism>
<accession>A0A0F8XJL4</accession>
<dbReference type="GO" id="GO:0015035">
    <property type="term" value="F:protein-disulfide reductase activity"/>
    <property type="evidence" value="ECO:0007669"/>
    <property type="project" value="TreeGrafter"/>
</dbReference>
<sequence>AFTKRIVPRQLNHVLAELEKQYSGKVAFFRVDVDQATDLARQHKIELLPTLVLYRNGSVVRRLEGAPGRAALVAELDSLVGQG</sequence>
<dbReference type="InterPro" id="IPR036249">
    <property type="entry name" value="Thioredoxin-like_sf"/>
</dbReference>
<feature type="non-terminal residue" evidence="2">
    <location>
        <position position="1"/>
    </location>
</feature>